<comment type="subcellular location">
    <subcellularLocation>
        <location evidence="1">Cell membrane</location>
        <topology evidence="1">Multi-pass membrane protein</topology>
    </subcellularLocation>
</comment>
<feature type="transmembrane region" description="Helical" evidence="8">
    <location>
        <begin position="225"/>
        <end position="255"/>
    </location>
</feature>
<dbReference type="AlphaFoldDB" id="A0A7Y9E4R3"/>
<feature type="transmembrane region" description="Helical" evidence="8">
    <location>
        <begin position="351"/>
        <end position="368"/>
    </location>
</feature>
<feature type="transmembrane region" description="Helical" evidence="8">
    <location>
        <begin position="377"/>
        <end position="396"/>
    </location>
</feature>
<accession>A0A7Y9E4R3</accession>
<feature type="transmembrane region" description="Helical" evidence="8">
    <location>
        <begin position="469"/>
        <end position="491"/>
    </location>
</feature>
<feature type="transmembrane region" description="Helical" evidence="8">
    <location>
        <begin position="178"/>
        <end position="204"/>
    </location>
</feature>
<evidence type="ECO:0000256" key="1">
    <source>
        <dbReference type="ARBA" id="ARBA00004651"/>
    </source>
</evidence>
<dbReference type="PANTHER" id="PTHR30572">
    <property type="entry name" value="MEMBRANE COMPONENT OF TRANSPORTER-RELATED"/>
    <property type="match status" value="1"/>
</dbReference>
<feature type="transmembrane region" description="Helical" evidence="8">
    <location>
        <begin position="408"/>
        <end position="430"/>
    </location>
</feature>
<feature type="transmembrane region" description="Helical" evidence="8">
    <location>
        <begin position="738"/>
        <end position="764"/>
    </location>
</feature>
<evidence type="ECO:0000256" key="8">
    <source>
        <dbReference type="SAM" id="Phobius"/>
    </source>
</evidence>
<evidence type="ECO:0000259" key="9">
    <source>
        <dbReference type="Pfam" id="PF02687"/>
    </source>
</evidence>
<dbReference type="InterPro" id="IPR003838">
    <property type="entry name" value="ABC3_permease_C"/>
</dbReference>
<evidence type="ECO:0000256" key="4">
    <source>
        <dbReference type="ARBA" id="ARBA00022989"/>
    </source>
</evidence>
<feature type="transmembrane region" description="Helical" evidence="8">
    <location>
        <begin position="275"/>
        <end position="300"/>
    </location>
</feature>
<dbReference type="Proteomes" id="UP000535511">
    <property type="component" value="Unassembled WGS sequence"/>
</dbReference>
<evidence type="ECO:0000256" key="7">
    <source>
        <dbReference type="SAM" id="MobiDB-lite"/>
    </source>
</evidence>
<keyword evidence="3 8" id="KW-0812">Transmembrane</keyword>
<sequence length="869" mass="91395">MDGAAPGISESVAVQDPASRTNEPAVRLFATDPSAMSGFGHLTDSSGRQVGLGDLPAGSTWINAEAAADLHASRGDRLLVFARGRQVSLRVAGVVGYDGTGTEDSALLMPLNRAQAVLGVGDRVQHVLISNDGDAVSGADLTDRVRSALAPTARALGLRVEPVKSDGLRLADQQGATFLSLFSTFGTFTISAGILLIFLVFVMLAAERRGEMGTARAIGTQRRHLVEMFVFEGAAYDVLAAAVGAVLGLGLSLLMVRGIAGALADSGIVEIRYRLTWTSLVVAFSLGALLTLAVVALAAWRVSRLNIVAAVRNLPQPPRRRRRRSGWLLAALLLLLGAALVAGAYASHSAVQLLVGGSVALVALVPAIRSLGGGERLAYSVAGLGVLAWNLLPFSVYKALVPDLRMGFDVFVLVGLLLVAGATWVVVYNLHPVLDGLMWVFGRSRRAAPVLRTAIAAPLRNRFRTGATLGLFTLVVFTLVTGASISASFLATIDDAATFGGGYDITAQTSPSSPVHDMGRALRTAPGVGAGDLTAYAGQSFVPVDARQGGAGPGSGAGSWEGYVVRGLDDRFLADTTYGFATRAAGYDSDRAVWNALARHPGLAVVDSYSVPRRANWGTAVVSDFRLHGFALEDQGFTPVPVEARDTRTGRVLRLRVVGVLADSVPLAMVGLSTAQRTLAPLGAAAAPSVWYFRVRDGVDPVRAADRLESAFLDNGMQATAVSQSLHDAVSSSLTFQYLILGFLGLGLVIGVAALGVISARAVVERRQQIGVLRAIGFQARMVQASFLVESLFITLLGVVIGTLLGLWVAFNVVRDTAGQPGWERLTLQPPWPALALILFVVVACSVLTTWLPSVRASRTWPAEALRYE</sequence>
<dbReference type="GO" id="GO:0005886">
    <property type="term" value="C:plasma membrane"/>
    <property type="evidence" value="ECO:0007669"/>
    <property type="project" value="UniProtKB-SubCell"/>
</dbReference>
<dbReference type="InterPro" id="IPR050250">
    <property type="entry name" value="Macrolide_Exporter_MacB"/>
</dbReference>
<comment type="similarity">
    <text evidence="6">Belongs to the ABC-4 integral membrane protein family.</text>
</comment>
<evidence type="ECO:0000313" key="10">
    <source>
        <dbReference type="EMBL" id="NYD41164.1"/>
    </source>
</evidence>
<evidence type="ECO:0000256" key="6">
    <source>
        <dbReference type="ARBA" id="ARBA00038076"/>
    </source>
</evidence>
<gene>
    <name evidence="10" type="ORF">BJZ21_001247</name>
</gene>
<feature type="transmembrane region" description="Helical" evidence="8">
    <location>
        <begin position="831"/>
        <end position="852"/>
    </location>
</feature>
<name>A0A7Y9E4R3_9ACTN</name>
<dbReference type="PANTHER" id="PTHR30572:SF4">
    <property type="entry name" value="ABC TRANSPORTER PERMEASE YTRF"/>
    <property type="match status" value="1"/>
</dbReference>
<feature type="domain" description="ABC3 transporter permease C-terminal" evidence="9">
    <location>
        <begin position="184"/>
        <end position="307"/>
    </location>
</feature>
<keyword evidence="11" id="KW-1185">Reference proteome</keyword>
<keyword evidence="4 8" id="KW-1133">Transmembrane helix</keyword>
<evidence type="ECO:0000256" key="3">
    <source>
        <dbReference type="ARBA" id="ARBA00022692"/>
    </source>
</evidence>
<proteinExistence type="inferred from homology"/>
<feature type="transmembrane region" description="Helical" evidence="8">
    <location>
        <begin position="785"/>
        <end position="811"/>
    </location>
</feature>
<evidence type="ECO:0000256" key="5">
    <source>
        <dbReference type="ARBA" id="ARBA00023136"/>
    </source>
</evidence>
<feature type="region of interest" description="Disordered" evidence="7">
    <location>
        <begin position="1"/>
        <end position="21"/>
    </location>
</feature>
<evidence type="ECO:0000256" key="2">
    <source>
        <dbReference type="ARBA" id="ARBA00022475"/>
    </source>
</evidence>
<keyword evidence="2" id="KW-1003">Cell membrane</keyword>
<dbReference type="RefSeq" id="WP_179662948.1">
    <property type="nucleotide sequence ID" value="NZ_JACCBG010000001.1"/>
</dbReference>
<organism evidence="10 11">
    <name type="scientific">Nocardioides panaciterrulae</name>
    <dbReference type="NCBI Taxonomy" id="661492"/>
    <lineage>
        <taxon>Bacteria</taxon>
        <taxon>Bacillati</taxon>
        <taxon>Actinomycetota</taxon>
        <taxon>Actinomycetes</taxon>
        <taxon>Propionibacteriales</taxon>
        <taxon>Nocardioidaceae</taxon>
        <taxon>Nocardioides</taxon>
    </lineage>
</organism>
<feature type="transmembrane region" description="Helical" evidence="8">
    <location>
        <begin position="326"/>
        <end position="345"/>
    </location>
</feature>
<reference evidence="10 11" key="1">
    <citation type="submission" date="2020-07" db="EMBL/GenBank/DDBJ databases">
        <title>Sequencing the genomes of 1000 actinobacteria strains.</title>
        <authorList>
            <person name="Klenk H.-P."/>
        </authorList>
    </citation>
    <scope>NUCLEOTIDE SEQUENCE [LARGE SCALE GENOMIC DNA]</scope>
    <source>
        <strain evidence="10 11">DSM 21350</strain>
    </source>
</reference>
<dbReference type="Pfam" id="PF02687">
    <property type="entry name" value="FtsX"/>
    <property type="match status" value="2"/>
</dbReference>
<protein>
    <submittedName>
        <fullName evidence="10">Putative ABC transport system permease protein</fullName>
    </submittedName>
</protein>
<comment type="caution">
    <text evidence="10">The sequence shown here is derived from an EMBL/GenBank/DDBJ whole genome shotgun (WGS) entry which is preliminary data.</text>
</comment>
<feature type="domain" description="ABC3 transporter permease C-terminal" evidence="9">
    <location>
        <begin position="743"/>
        <end position="860"/>
    </location>
</feature>
<evidence type="ECO:0000313" key="11">
    <source>
        <dbReference type="Proteomes" id="UP000535511"/>
    </source>
</evidence>
<dbReference type="GO" id="GO:0022857">
    <property type="term" value="F:transmembrane transporter activity"/>
    <property type="evidence" value="ECO:0007669"/>
    <property type="project" value="TreeGrafter"/>
</dbReference>
<keyword evidence="5 8" id="KW-0472">Membrane</keyword>
<dbReference type="EMBL" id="JACCBG010000001">
    <property type="protein sequence ID" value="NYD41164.1"/>
    <property type="molecule type" value="Genomic_DNA"/>
</dbReference>